<comment type="caution">
    <text evidence="2">The sequence shown here is derived from an EMBL/GenBank/DDBJ whole genome shotgun (WGS) entry which is preliminary data.</text>
</comment>
<evidence type="ECO:0000259" key="1">
    <source>
        <dbReference type="PROSITE" id="PS50801"/>
    </source>
</evidence>
<gene>
    <name evidence="2" type="ORF">QLQ12_45585</name>
</gene>
<dbReference type="SUPFAM" id="SSF52091">
    <property type="entry name" value="SpoIIaa-like"/>
    <property type="match status" value="1"/>
</dbReference>
<dbReference type="InterPro" id="IPR036513">
    <property type="entry name" value="STAS_dom_sf"/>
</dbReference>
<organism evidence="2 3">
    <name type="scientific">Actinoplanes sandaracinus</name>
    <dbReference type="NCBI Taxonomy" id="3045177"/>
    <lineage>
        <taxon>Bacteria</taxon>
        <taxon>Bacillati</taxon>
        <taxon>Actinomycetota</taxon>
        <taxon>Actinomycetes</taxon>
        <taxon>Micromonosporales</taxon>
        <taxon>Micromonosporaceae</taxon>
        <taxon>Actinoplanes</taxon>
    </lineage>
</organism>
<dbReference type="Pfam" id="PF01740">
    <property type="entry name" value="STAS"/>
    <property type="match status" value="1"/>
</dbReference>
<accession>A0ABT6X1I9</accession>
<feature type="domain" description="STAS" evidence="1">
    <location>
        <begin position="1"/>
        <end position="98"/>
    </location>
</feature>
<keyword evidence="3" id="KW-1185">Reference proteome</keyword>
<dbReference type="Proteomes" id="UP001241758">
    <property type="component" value="Unassembled WGS sequence"/>
</dbReference>
<dbReference type="Gene3D" id="3.30.750.24">
    <property type="entry name" value="STAS domain"/>
    <property type="match status" value="1"/>
</dbReference>
<sequence length="98" mass="10851">MYTATRSGSPAPTAAAALFRERITVLLPRRAPRIEWDLREIGFCDAAGVREVVTLRDHLEQQDAEVVLVAASPTVRLVLHLLGMAGWAWWHSPMTTDG</sequence>
<dbReference type="EMBL" id="JASCTH010000059">
    <property type="protein sequence ID" value="MDI6105868.1"/>
    <property type="molecule type" value="Genomic_DNA"/>
</dbReference>
<proteinExistence type="predicted"/>
<dbReference type="PROSITE" id="PS50801">
    <property type="entry name" value="STAS"/>
    <property type="match status" value="1"/>
</dbReference>
<dbReference type="CDD" id="cd07043">
    <property type="entry name" value="STAS_anti-anti-sigma_factors"/>
    <property type="match status" value="1"/>
</dbReference>
<name>A0ABT6X1I9_9ACTN</name>
<protein>
    <submittedName>
        <fullName evidence="2">STAS domain-containing protein</fullName>
    </submittedName>
</protein>
<dbReference type="RefSeq" id="WP_282767333.1">
    <property type="nucleotide sequence ID" value="NZ_JASCTH010000059.1"/>
</dbReference>
<evidence type="ECO:0000313" key="3">
    <source>
        <dbReference type="Proteomes" id="UP001241758"/>
    </source>
</evidence>
<reference evidence="2 3" key="1">
    <citation type="submission" date="2023-05" db="EMBL/GenBank/DDBJ databases">
        <title>Actinoplanes sp. NEAU-A12 genome sequencing.</title>
        <authorList>
            <person name="Wang Z.-S."/>
        </authorList>
    </citation>
    <scope>NUCLEOTIDE SEQUENCE [LARGE SCALE GENOMIC DNA]</scope>
    <source>
        <strain evidence="2 3">NEAU-A12</strain>
    </source>
</reference>
<evidence type="ECO:0000313" key="2">
    <source>
        <dbReference type="EMBL" id="MDI6105868.1"/>
    </source>
</evidence>
<dbReference type="InterPro" id="IPR002645">
    <property type="entry name" value="STAS_dom"/>
</dbReference>